<dbReference type="Pfam" id="PF00043">
    <property type="entry name" value="GST_C"/>
    <property type="match status" value="1"/>
</dbReference>
<reference evidence="4 5" key="1">
    <citation type="journal article" date="2015" name="Antonie Van Leeuwenhoek">
        <title>Lampropedia puyangensis sp. nov., isolated from symptomatic bark of Populus ? euramericana canker and emended description of Lampropedia hyalina (Ehrenberg 1832) Lee et al. 2004.</title>
        <authorList>
            <person name="Li Y."/>
            <person name="Wang T."/>
            <person name="Piao C.G."/>
            <person name="Wang L.F."/>
            <person name="Tian G.Z."/>
            <person name="Zhu T.H."/>
            <person name="Guo M.W."/>
        </authorList>
    </citation>
    <scope>NUCLEOTIDE SEQUENCE [LARGE SCALE GENOMIC DNA]</scope>
    <source>
        <strain evidence="4 5">2-bin</strain>
    </source>
</reference>
<dbReference type="InterPro" id="IPR004045">
    <property type="entry name" value="Glutathione_S-Trfase_N"/>
</dbReference>
<dbReference type="SUPFAM" id="SSF52833">
    <property type="entry name" value="Thioredoxin-like"/>
    <property type="match status" value="1"/>
</dbReference>
<dbReference type="SFLD" id="SFLDG00358">
    <property type="entry name" value="Main_(cytGST)"/>
    <property type="match status" value="1"/>
</dbReference>
<dbReference type="SUPFAM" id="SSF47616">
    <property type="entry name" value="GST C-terminal domain-like"/>
    <property type="match status" value="1"/>
</dbReference>
<evidence type="ECO:0000259" key="3">
    <source>
        <dbReference type="PROSITE" id="PS50405"/>
    </source>
</evidence>
<dbReference type="CDD" id="cd03188">
    <property type="entry name" value="GST_C_Beta"/>
    <property type="match status" value="1"/>
</dbReference>
<sequence length="202" mass="22110">MKLYYSPGACSLSPHIILQEAGLAHELVFTSTKTHKLKDGTDFYTINPLGYVPVLELDDGRRLVEGPAIVQYIADQVPDKQLAPANGTFERALVQSRLNLIGTELHKNFSPLFNPAATEETKAAAKDKLRNRYQYIDSLLSSDAYIANNTFSVADAYLFVVTSWAQHVGLDLSAFAHVQAHSARIAARPAVQAALQAEGLLK</sequence>
<dbReference type="PANTHER" id="PTHR44051:SF8">
    <property type="entry name" value="GLUTATHIONE S-TRANSFERASE GSTA"/>
    <property type="match status" value="1"/>
</dbReference>
<dbReference type="SFLD" id="SFLDG01150">
    <property type="entry name" value="Main.1:_Beta-like"/>
    <property type="match status" value="1"/>
</dbReference>
<evidence type="ECO:0000259" key="2">
    <source>
        <dbReference type="PROSITE" id="PS50404"/>
    </source>
</evidence>
<feature type="domain" description="GST C-terminal" evidence="3">
    <location>
        <begin position="87"/>
        <end position="202"/>
    </location>
</feature>
<dbReference type="InterPro" id="IPR036249">
    <property type="entry name" value="Thioredoxin-like_sf"/>
</dbReference>
<dbReference type="InterPro" id="IPR004046">
    <property type="entry name" value="GST_C"/>
</dbReference>
<evidence type="ECO:0000313" key="4">
    <source>
        <dbReference type="EMBL" id="THT96397.1"/>
    </source>
</evidence>
<dbReference type="InterPro" id="IPR010987">
    <property type="entry name" value="Glutathione-S-Trfase_C-like"/>
</dbReference>
<dbReference type="EMBL" id="STFG01000031">
    <property type="protein sequence ID" value="THT96397.1"/>
    <property type="molecule type" value="Genomic_DNA"/>
</dbReference>
<dbReference type="RefSeq" id="WP_136574835.1">
    <property type="nucleotide sequence ID" value="NZ_STFG01000031.1"/>
</dbReference>
<dbReference type="Gene3D" id="1.20.1050.10">
    <property type="match status" value="1"/>
</dbReference>
<feature type="domain" description="GST N-terminal" evidence="2">
    <location>
        <begin position="1"/>
        <end position="81"/>
    </location>
</feature>
<proteinExistence type="inferred from homology"/>
<dbReference type="Proteomes" id="UP000308917">
    <property type="component" value="Unassembled WGS sequence"/>
</dbReference>
<dbReference type="Gene3D" id="3.40.30.10">
    <property type="entry name" value="Glutaredoxin"/>
    <property type="match status" value="1"/>
</dbReference>
<name>A0A4S8ENZ0_9BURK</name>
<dbReference type="OrthoDB" id="8772754at2"/>
<dbReference type="AlphaFoldDB" id="A0A4S8ENZ0"/>
<dbReference type="EC" id="2.5.1.18" evidence="4"/>
<dbReference type="PANTHER" id="PTHR44051">
    <property type="entry name" value="GLUTATHIONE S-TRANSFERASE-RELATED"/>
    <property type="match status" value="1"/>
</dbReference>
<comment type="caution">
    <text evidence="4">The sequence shown here is derived from an EMBL/GenBank/DDBJ whole genome shotgun (WGS) entry which is preliminary data.</text>
</comment>
<dbReference type="InterPro" id="IPR036282">
    <property type="entry name" value="Glutathione-S-Trfase_C_sf"/>
</dbReference>
<dbReference type="GO" id="GO:0004364">
    <property type="term" value="F:glutathione transferase activity"/>
    <property type="evidence" value="ECO:0007669"/>
    <property type="project" value="UniProtKB-EC"/>
</dbReference>
<dbReference type="Pfam" id="PF02798">
    <property type="entry name" value="GST_N"/>
    <property type="match status" value="1"/>
</dbReference>
<keyword evidence="4" id="KW-0808">Transferase</keyword>
<keyword evidence="5" id="KW-1185">Reference proteome</keyword>
<dbReference type="SFLD" id="SFLDS00019">
    <property type="entry name" value="Glutathione_Transferase_(cytos"/>
    <property type="match status" value="1"/>
</dbReference>
<dbReference type="InterPro" id="IPR040079">
    <property type="entry name" value="Glutathione_S-Trfase"/>
</dbReference>
<accession>A0A4S8ENZ0</accession>
<comment type="similarity">
    <text evidence="1">Belongs to the GST superfamily.</text>
</comment>
<dbReference type="PROSITE" id="PS50405">
    <property type="entry name" value="GST_CTER"/>
    <property type="match status" value="1"/>
</dbReference>
<organism evidence="4 5">
    <name type="scientific">Lampropedia puyangensis</name>
    <dbReference type="NCBI Taxonomy" id="1330072"/>
    <lineage>
        <taxon>Bacteria</taxon>
        <taxon>Pseudomonadati</taxon>
        <taxon>Pseudomonadota</taxon>
        <taxon>Betaproteobacteria</taxon>
        <taxon>Burkholderiales</taxon>
        <taxon>Comamonadaceae</taxon>
        <taxon>Lampropedia</taxon>
    </lineage>
</organism>
<evidence type="ECO:0000256" key="1">
    <source>
        <dbReference type="RuleBase" id="RU003494"/>
    </source>
</evidence>
<gene>
    <name evidence="4" type="primary">gstA</name>
    <name evidence="4" type="ORF">E9531_16295</name>
</gene>
<dbReference type="CDD" id="cd03057">
    <property type="entry name" value="GST_N_Beta"/>
    <property type="match status" value="1"/>
</dbReference>
<evidence type="ECO:0000313" key="5">
    <source>
        <dbReference type="Proteomes" id="UP000308917"/>
    </source>
</evidence>
<protein>
    <submittedName>
        <fullName evidence="4">Glutathione transferase GstA</fullName>
        <ecNumber evidence="4">2.5.1.18</ecNumber>
    </submittedName>
</protein>
<dbReference type="NCBIfam" id="NF007831">
    <property type="entry name" value="PRK10542.1"/>
    <property type="match status" value="1"/>
</dbReference>
<dbReference type="PROSITE" id="PS50404">
    <property type="entry name" value="GST_NTER"/>
    <property type="match status" value="1"/>
</dbReference>